<keyword evidence="2" id="KW-1185">Reference proteome</keyword>
<organism evidence="1 2">
    <name type="scientific">Lysinibacillus zambalensis</name>
    <dbReference type="NCBI Taxonomy" id="3160866"/>
    <lineage>
        <taxon>Bacteria</taxon>
        <taxon>Bacillati</taxon>
        <taxon>Bacillota</taxon>
        <taxon>Bacilli</taxon>
        <taxon>Bacillales</taxon>
        <taxon>Bacillaceae</taxon>
        <taxon>Lysinibacillus</taxon>
    </lineage>
</organism>
<gene>
    <name evidence="1" type="ORF">ABNX05_17880</name>
</gene>
<dbReference type="EMBL" id="JBEGDG010000015">
    <property type="protein sequence ID" value="MEQ6356495.1"/>
    <property type="molecule type" value="Genomic_DNA"/>
</dbReference>
<proteinExistence type="predicted"/>
<name>A0ABV1MVG2_9BACI</name>
<reference evidence="1 2" key="1">
    <citation type="submission" date="2024-06" db="EMBL/GenBank/DDBJ databases">
        <title>Lysinibacillus zambalefons sp. nov., a Novel Firmicute Isolated from the Poon Bato Zambales Hyperalkaline Spring.</title>
        <authorList>
            <person name="Aja J.A."/>
            <person name="Lazaro J.E.H."/>
            <person name="Llorin L.D."/>
            <person name="Lim K.R."/>
            <person name="Teodosio J."/>
            <person name="Dalisay D.S."/>
        </authorList>
    </citation>
    <scope>NUCLEOTIDE SEQUENCE [LARGE SCALE GENOMIC DNA]</scope>
    <source>
        <strain evidence="1 2">M3</strain>
    </source>
</reference>
<evidence type="ECO:0000313" key="1">
    <source>
        <dbReference type="EMBL" id="MEQ6356495.1"/>
    </source>
</evidence>
<protein>
    <submittedName>
        <fullName evidence="1">Uncharacterized protein</fullName>
    </submittedName>
</protein>
<comment type="caution">
    <text evidence="1">The sequence shown here is derived from an EMBL/GenBank/DDBJ whole genome shotgun (WGS) entry which is preliminary data.</text>
</comment>
<dbReference type="Proteomes" id="UP001478862">
    <property type="component" value="Unassembled WGS sequence"/>
</dbReference>
<dbReference type="RefSeq" id="WP_349660943.1">
    <property type="nucleotide sequence ID" value="NZ_JBEGDG010000015.1"/>
</dbReference>
<sequence length="212" mass="25119">MILRNDCSIILNFLVYVSNVYKNYYEYSDEPKVFPFLYLEKNTLLSMDAFIDEISKYWENYIHSLHDRIIDNEVLTMDINFINKPNSFNYHTLFKNNIEGKETFDQILKSFKVWWFSPYNGYRIGDQLSGDVIPIVWEGIKNKLLTKYSTLPNYNFVLFAIYDNVPFSLQSKGSNFIIEPLSNLDLKYKDESEQSKSISCLVDKFTQKLFSE</sequence>
<evidence type="ECO:0000313" key="2">
    <source>
        <dbReference type="Proteomes" id="UP001478862"/>
    </source>
</evidence>
<accession>A0ABV1MVG2</accession>